<dbReference type="Gene3D" id="3.90.550.10">
    <property type="entry name" value="Spore Coat Polysaccharide Biosynthesis Protein SpsA, Chain A"/>
    <property type="match status" value="1"/>
</dbReference>
<protein>
    <submittedName>
        <fullName evidence="2">Glycosyl transferase family 2</fullName>
    </submittedName>
</protein>
<accession>A0A455VJT7</accession>
<reference evidence="2" key="1">
    <citation type="submission" date="2019-03" db="EMBL/GenBank/DDBJ databases">
        <title>Complete genome sequences of Enterobacter asburiae str. MRY18-106 isolated from a patient in Japan.</title>
        <authorList>
            <person name="Sekizuka T."/>
            <person name="Matsui M."/>
            <person name="Takara T."/>
            <person name="Uechi A."/>
            <person name="Harakuni M."/>
            <person name="Kimura T."/>
            <person name="Suzuki S."/>
            <person name="Kuroda M."/>
        </authorList>
    </citation>
    <scope>NUCLEOTIDE SEQUENCE</scope>
    <source>
        <strain evidence="2">MRY18-106</strain>
    </source>
</reference>
<dbReference type="PANTHER" id="PTHR22916">
    <property type="entry name" value="GLYCOSYLTRANSFERASE"/>
    <property type="match status" value="1"/>
</dbReference>
<keyword evidence="2" id="KW-0808">Transferase</keyword>
<dbReference type="InterPro" id="IPR029044">
    <property type="entry name" value="Nucleotide-diphossugar_trans"/>
</dbReference>
<dbReference type="PANTHER" id="PTHR22916:SF3">
    <property type="entry name" value="UDP-GLCNAC:BETAGAL BETA-1,3-N-ACETYLGLUCOSAMINYLTRANSFERASE-LIKE PROTEIN 1"/>
    <property type="match status" value="1"/>
</dbReference>
<organism evidence="2">
    <name type="scientific">Enterobacter asburiae</name>
    <dbReference type="NCBI Taxonomy" id="61645"/>
    <lineage>
        <taxon>Bacteria</taxon>
        <taxon>Pseudomonadati</taxon>
        <taxon>Pseudomonadota</taxon>
        <taxon>Gammaproteobacteria</taxon>
        <taxon>Enterobacterales</taxon>
        <taxon>Enterobacteriaceae</taxon>
        <taxon>Enterobacter</taxon>
        <taxon>Enterobacter cloacae complex</taxon>
    </lineage>
</organism>
<evidence type="ECO:0000313" key="2">
    <source>
        <dbReference type="EMBL" id="BBI93579.1"/>
    </source>
</evidence>
<dbReference type="Pfam" id="PF00535">
    <property type="entry name" value="Glycos_transf_2"/>
    <property type="match status" value="1"/>
</dbReference>
<dbReference type="GO" id="GO:0016758">
    <property type="term" value="F:hexosyltransferase activity"/>
    <property type="evidence" value="ECO:0007669"/>
    <property type="project" value="UniProtKB-ARBA"/>
</dbReference>
<gene>
    <name evidence="2" type="ORF">MRY18106EAS_01110</name>
</gene>
<dbReference type="EMBL" id="AP019533">
    <property type="protein sequence ID" value="BBI93579.1"/>
    <property type="molecule type" value="Genomic_DNA"/>
</dbReference>
<feature type="domain" description="Glycosyltransferase 2-like" evidence="1">
    <location>
        <begin position="7"/>
        <end position="129"/>
    </location>
</feature>
<dbReference type="CDD" id="cd00761">
    <property type="entry name" value="Glyco_tranf_GTA_type"/>
    <property type="match status" value="1"/>
</dbReference>
<name>A0A455VJT7_ENTAS</name>
<evidence type="ECO:0000259" key="1">
    <source>
        <dbReference type="Pfam" id="PF00535"/>
    </source>
</evidence>
<dbReference type="AlphaFoldDB" id="A0A455VJT7"/>
<dbReference type="InterPro" id="IPR001173">
    <property type="entry name" value="Glyco_trans_2-like"/>
</dbReference>
<proteinExistence type="predicted"/>
<dbReference type="SUPFAM" id="SSF53448">
    <property type="entry name" value="Nucleotide-diphospho-sugar transferases"/>
    <property type="match status" value="1"/>
</dbReference>
<sequence>MNMAFLSIIIAAHNAKDTLHTTLESLQNAIEGAGDDVEIIIFNDSSNDSTQDIIEAWLPTLPNAQSRYVEYRNVGHVRNSALSLASGEYITMLDSDDQLKPGSIRDAVVFLKTERPDMLLTRLLEIRDTKKITADWQGFSPVALSQYEAIKRFLQHKDFQAHLIGQFIHRELYVNNPIPSMVCYEDFAVFPSMLMQASKIVYQRQGHYYYIKRNDSLSSRLDASKIAALIECTLQMEKAFPILFKHLINCHWFDIYSNHRQHLTKMQLNLVMPRVKELYSFSFFFSRDVRFSYKKRVIEALWKK</sequence>